<accession>Q1AYX6</accession>
<dbReference type="EMBL" id="CP000386">
    <property type="protein sequence ID" value="ABG03402.1"/>
    <property type="molecule type" value="Genomic_DNA"/>
</dbReference>
<dbReference type="Proteomes" id="UP000006637">
    <property type="component" value="Chromosome"/>
</dbReference>
<protein>
    <recommendedName>
        <fullName evidence="3">DUF1326 domain-containing protein</fullName>
    </recommendedName>
</protein>
<dbReference type="STRING" id="266117.Rxyl_0428"/>
<evidence type="ECO:0000313" key="1">
    <source>
        <dbReference type="EMBL" id="ABG03402.1"/>
    </source>
</evidence>
<evidence type="ECO:0008006" key="3">
    <source>
        <dbReference type="Google" id="ProtNLM"/>
    </source>
</evidence>
<keyword evidence="2" id="KW-1185">Reference proteome</keyword>
<evidence type="ECO:0000313" key="2">
    <source>
        <dbReference type="Proteomes" id="UP000006637"/>
    </source>
</evidence>
<dbReference type="HOGENOM" id="CLU_092801_1_0_11"/>
<name>Q1AYX6_RUBXD</name>
<dbReference type="KEGG" id="rxy:Rxyl_0428"/>
<organism evidence="1 2">
    <name type="scientific">Rubrobacter xylanophilus (strain DSM 9941 / JCM 11954 / NBRC 16129 / PRD-1)</name>
    <dbReference type="NCBI Taxonomy" id="266117"/>
    <lineage>
        <taxon>Bacteria</taxon>
        <taxon>Bacillati</taxon>
        <taxon>Actinomycetota</taxon>
        <taxon>Rubrobacteria</taxon>
        <taxon>Rubrobacterales</taxon>
        <taxon>Rubrobacteraceae</taxon>
        <taxon>Rubrobacter</taxon>
    </lineage>
</organism>
<dbReference type="OrthoDB" id="9802256at2"/>
<proteinExistence type="predicted"/>
<dbReference type="AlphaFoldDB" id="Q1AYX6"/>
<dbReference type="Pfam" id="PF07040">
    <property type="entry name" value="DUF1326"/>
    <property type="match status" value="1"/>
</dbReference>
<dbReference type="DNASU" id="4115248"/>
<dbReference type="RefSeq" id="WP_011563420.1">
    <property type="nucleotide sequence ID" value="NC_008148.1"/>
</dbReference>
<dbReference type="eggNOG" id="COG5588">
    <property type="taxonomic scope" value="Bacteria"/>
</dbReference>
<sequence length="206" mass="22167">MAYQLEGRLLEVCDCNVLCPCWIGEDPDGGTCDAVVAWKVDRGTVDGVDVSGHTFAVLNYIPGNIFEGNWRAVVFVDEDATEEQQEALLNVFTGRLGGPMAEFAQLIGEVVAVERAPITFTVEEGKGTLRIGSGTNPIAEAEMASYMGATEKPTTLQETVFSTIPGSPAYVSKATKYRRNSSGYGLRDVDLEGHNAIQGHFKLEAA</sequence>
<reference evidence="1 2" key="1">
    <citation type="submission" date="2006-06" db="EMBL/GenBank/DDBJ databases">
        <title>Complete sequence of Rubrobacter xylanophilus DSM 9941.</title>
        <authorList>
            <consortium name="US DOE Joint Genome Institute"/>
            <person name="Copeland A."/>
            <person name="Lucas S."/>
            <person name="Lapidus A."/>
            <person name="Barry K."/>
            <person name="Detter J.C."/>
            <person name="Glavina del Rio T."/>
            <person name="Hammon N."/>
            <person name="Israni S."/>
            <person name="Dalin E."/>
            <person name="Tice H."/>
            <person name="Pitluck S."/>
            <person name="Munk A.C."/>
            <person name="Brettin T."/>
            <person name="Bruce D."/>
            <person name="Han C."/>
            <person name="Tapia R."/>
            <person name="Gilna P."/>
            <person name="Schmutz J."/>
            <person name="Larimer F."/>
            <person name="Land M."/>
            <person name="Hauser L."/>
            <person name="Kyrpides N."/>
            <person name="Lykidis A."/>
            <person name="da Costa M.S."/>
            <person name="Rainey F.A."/>
            <person name="Empadinhas N."/>
            <person name="Jolivet E."/>
            <person name="Battista J.R."/>
            <person name="Richardson P."/>
        </authorList>
    </citation>
    <scope>NUCLEOTIDE SEQUENCE [LARGE SCALE GENOMIC DNA]</scope>
    <source>
        <strain evidence="2">DSM 9941 / NBRC 16129 / PRD-1</strain>
    </source>
</reference>
<gene>
    <name evidence="1" type="ordered locus">Rxyl_0428</name>
</gene>
<dbReference type="InterPro" id="IPR009758">
    <property type="entry name" value="DUF1326"/>
</dbReference>